<reference evidence="1 2" key="1">
    <citation type="submission" date="2016-07" db="EMBL/GenBank/DDBJ databases">
        <title>Genome of Pelobium manganitolerans.</title>
        <authorList>
            <person name="Wu S."/>
            <person name="Wang G."/>
        </authorList>
    </citation>
    <scope>NUCLEOTIDE SEQUENCE [LARGE SCALE GENOMIC DNA]</scope>
    <source>
        <strain evidence="1 2">YS-25</strain>
    </source>
</reference>
<organism evidence="1 2">
    <name type="scientific">Pelobium manganitolerans</name>
    <dbReference type="NCBI Taxonomy" id="1842495"/>
    <lineage>
        <taxon>Bacteria</taxon>
        <taxon>Pseudomonadati</taxon>
        <taxon>Bacteroidota</taxon>
        <taxon>Sphingobacteriia</taxon>
        <taxon>Sphingobacteriales</taxon>
        <taxon>Sphingobacteriaceae</taxon>
        <taxon>Pelobium</taxon>
    </lineage>
</organism>
<dbReference type="EMBL" id="MBTA01000012">
    <property type="protein sequence ID" value="RKD17276.1"/>
    <property type="molecule type" value="Genomic_DNA"/>
</dbReference>
<keyword evidence="2" id="KW-1185">Reference proteome</keyword>
<dbReference type="AlphaFoldDB" id="A0A419S7Y6"/>
<proteinExistence type="predicted"/>
<dbReference type="Proteomes" id="UP000283433">
    <property type="component" value="Unassembled WGS sequence"/>
</dbReference>
<accession>A0A419S7Y6</accession>
<evidence type="ECO:0000313" key="1">
    <source>
        <dbReference type="EMBL" id="RKD17276.1"/>
    </source>
</evidence>
<evidence type="ECO:0000313" key="2">
    <source>
        <dbReference type="Proteomes" id="UP000283433"/>
    </source>
</evidence>
<dbReference type="RefSeq" id="WP_120181471.1">
    <property type="nucleotide sequence ID" value="NZ_CBINCU010000008.1"/>
</dbReference>
<dbReference type="OrthoDB" id="1222242at2"/>
<gene>
    <name evidence="1" type="ORF">BCY91_03870</name>
</gene>
<sequence>MTLHIDRNDVPSKKKIFYPIQKPLRNYLIKFEREADLPIQYSDMLRFNLSTPLLDKNGKDTLWKTVYYDESEMKELYAGLKYIYAIMHAAGRLTVMNHLSVARIDYCSFGNSKPFRVRIINRLNDNYDHFYVKRADASRIYGLELEHILSPNRINYITNKETLIEEHIPGLPGDVFVDEYINDVKFNQTRISKEFVKFNERCFVRLLGDMRSYNFVVEITPDIEGNQYRIRAIDFDQQSYEGRLKLYLPQYFKENNNLVFLGMDSINEQSMKQYQQEERSIISHRVKLGRYRLRELFEASLQDEIAPLEKTLALGQELANYHQDKMFTKIRHMGHMVKAHLYACLVNRVND</sequence>
<name>A0A419S7Y6_9SPHI</name>
<comment type="caution">
    <text evidence="1">The sequence shown here is derived from an EMBL/GenBank/DDBJ whole genome shotgun (WGS) entry which is preliminary data.</text>
</comment>
<protein>
    <submittedName>
        <fullName evidence="1">Uncharacterized protein</fullName>
    </submittedName>
</protein>